<organism evidence="2 3">
    <name type="scientific">Saccharopolyspora flava</name>
    <dbReference type="NCBI Taxonomy" id="95161"/>
    <lineage>
        <taxon>Bacteria</taxon>
        <taxon>Bacillati</taxon>
        <taxon>Actinomycetota</taxon>
        <taxon>Actinomycetes</taxon>
        <taxon>Pseudonocardiales</taxon>
        <taxon>Pseudonocardiaceae</taxon>
        <taxon>Saccharopolyspora</taxon>
    </lineage>
</organism>
<keyword evidence="1" id="KW-0732">Signal</keyword>
<evidence type="ECO:0000313" key="2">
    <source>
        <dbReference type="EMBL" id="SFS85952.1"/>
    </source>
</evidence>
<evidence type="ECO:0000256" key="1">
    <source>
        <dbReference type="SAM" id="SignalP"/>
    </source>
</evidence>
<gene>
    <name evidence="2" type="ORF">SAMN05660874_03797</name>
</gene>
<reference evidence="3" key="1">
    <citation type="submission" date="2016-10" db="EMBL/GenBank/DDBJ databases">
        <authorList>
            <person name="Varghese N."/>
            <person name="Submissions S."/>
        </authorList>
    </citation>
    <scope>NUCLEOTIDE SEQUENCE [LARGE SCALE GENOMIC DNA]</scope>
    <source>
        <strain evidence="3">DSM 44771</strain>
    </source>
</reference>
<dbReference type="EMBL" id="FOZX01000006">
    <property type="protein sequence ID" value="SFS85952.1"/>
    <property type="molecule type" value="Genomic_DNA"/>
</dbReference>
<feature type="signal peptide" evidence="1">
    <location>
        <begin position="1"/>
        <end position="15"/>
    </location>
</feature>
<accession>A0A1I6T9R9</accession>
<evidence type="ECO:0000313" key="3">
    <source>
        <dbReference type="Proteomes" id="UP000198852"/>
    </source>
</evidence>
<dbReference type="Proteomes" id="UP000198852">
    <property type="component" value="Unassembled WGS sequence"/>
</dbReference>
<dbReference type="AlphaFoldDB" id="A0A1I6T9R9"/>
<keyword evidence="3" id="KW-1185">Reference proteome</keyword>
<protein>
    <submittedName>
        <fullName evidence="2">Uncharacterized protein</fullName>
    </submittedName>
</protein>
<sequence>MAGLALLVLSLVAAAAVFIDQKSTPTNHDEHRDPADLPR</sequence>
<feature type="chain" id="PRO_5039186757" evidence="1">
    <location>
        <begin position="16"/>
        <end position="39"/>
    </location>
</feature>
<proteinExistence type="predicted"/>
<name>A0A1I6T9R9_9PSEU</name>